<evidence type="ECO:0000313" key="1">
    <source>
        <dbReference type="EMBL" id="KAK7247275.1"/>
    </source>
</evidence>
<comment type="caution">
    <text evidence="1">The sequence shown here is derived from an EMBL/GenBank/DDBJ whole genome shotgun (WGS) entry which is preliminary data.</text>
</comment>
<gene>
    <name evidence="1" type="ORF">RIF29_42155</name>
</gene>
<reference evidence="1 2" key="1">
    <citation type="submission" date="2024-01" db="EMBL/GenBank/DDBJ databases">
        <title>The genomes of 5 underutilized Papilionoideae crops provide insights into root nodulation and disease resistanc.</title>
        <authorList>
            <person name="Yuan L."/>
        </authorList>
    </citation>
    <scope>NUCLEOTIDE SEQUENCE [LARGE SCALE GENOMIC DNA]</scope>
    <source>
        <strain evidence="1">ZHUSHIDOU_FW_LH</strain>
        <tissue evidence="1">Leaf</tissue>
    </source>
</reference>
<accession>A0AAN9HQ21</accession>
<evidence type="ECO:0000313" key="2">
    <source>
        <dbReference type="Proteomes" id="UP001372338"/>
    </source>
</evidence>
<sequence>MLFLSNFISDVWFIVEVDLKTEAGLSMESATVSVTTAIMPFIEDHMYLNIDGKEYEIFVKERDDTRDCCRKKNDKVAKELTYEDNSDDAQSNDEEEARLTWEIGKMLGLKAANEEQVKKSLLTLRRSNRKRTNKGVEGCH</sequence>
<organism evidence="1 2">
    <name type="scientific">Crotalaria pallida</name>
    <name type="common">Smooth rattlebox</name>
    <name type="synonym">Crotalaria striata</name>
    <dbReference type="NCBI Taxonomy" id="3830"/>
    <lineage>
        <taxon>Eukaryota</taxon>
        <taxon>Viridiplantae</taxon>
        <taxon>Streptophyta</taxon>
        <taxon>Embryophyta</taxon>
        <taxon>Tracheophyta</taxon>
        <taxon>Spermatophyta</taxon>
        <taxon>Magnoliopsida</taxon>
        <taxon>eudicotyledons</taxon>
        <taxon>Gunneridae</taxon>
        <taxon>Pentapetalae</taxon>
        <taxon>rosids</taxon>
        <taxon>fabids</taxon>
        <taxon>Fabales</taxon>
        <taxon>Fabaceae</taxon>
        <taxon>Papilionoideae</taxon>
        <taxon>50 kb inversion clade</taxon>
        <taxon>genistoids sensu lato</taxon>
        <taxon>core genistoids</taxon>
        <taxon>Crotalarieae</taxon>
        <taxon>Crotalaria</taxon>
    </lineage>
</organism>
<dbReference type="Proteomes" id="UP001372338">
    <property type="component" value="Unassembled WGS sequence"/>
</dbReference>
<dbReference type="AlphaFoldDB" id="A0AAN9HQ21"/>
<dbReference type="EMBL" id="JAYWIO010000008">
    <property type="protein sequence ID" value="KAK7247275.1"/>
    <property type="molecule type" value="Genomic_DNA"/>
</dbReference>
<name>A0AAN9HQ21_CROPI</name>
<protein>
    <submittedName>
        <fullName evidence="1">Uncharacterized protein</fullName>
    </submittedName>
</protein>
<proteinExistence type="predicted"/>
<keyword evidence="2" id="KW-1185">Reference proteome</keyword>